<dbReference type="InterPro" id="IPR038186">
    <property type="entry name" value="CHAD_dom_sf"/>
</dbReference>
<dbReference type="PANTHER" id="PTHR39339">
    <property type="entry name" value="SLR1444 PROTEIN"/>
    <property type="match status" value="1"/>
</dbReference>
<keyword evidence="3" id="KW-1185">Reference proteome</keyword>
<dbReference type="SMART" id="SM00880">
    <property type="entry name" value="CHAD"/>
    <property type="match status" value="1"/>
</dbReference>
<dbReference type="EMBL" id="RQXX01000003">
    <property type="protein sequence ID" value="RVV97759.1"/>
    <property type="molecule type" value="Genomic_DNA"/>
</dbReference>
<dbReference type="PANTHER" id="PTHR39339:SF1">
    <property type="entry name" value="CHAD DOMAIN-CONTAINING PROTEIN"/>
    <property type="match status" value="1"/>
</dbReference>
<comment type="caution">
    <text evidence="2">The sequence shown here is derived from an EMBL/GenBank/DDBJ whole genome shotgun (WGS) entry which is preliminary data.</text>
</comment>
<dbReference type="PROSITE" id="PS51708">
    <property type="entry name" value="CHAD"/>
    <property type="match status" value="1"/>
</dbReference>
<dbReference type="Gene3D" id="1.40.20.10">
    <property type="entry name" value="CHAD domain"/>
    <property type="match status" value="1"/>
</dbReference>
<sequence>MSYSLKPGSESLQSGLRRIAADQLEAGIAALDAPLSDSDTDLHAAVHDARKRVKKLRGLMRLVRPGFDGYAGENAYLRDSARLLSEFRDHTARIDSYDSITSADTTLDRSSLGPMRRQLTMERREAATGSDLGDRIAGFRDALKTTRGHVGDWTLKGKDDEILADGLKTTFARARDAMETARSGNSGRAGNPEDMHEWRKRVKYHWYHARLLRRLWPPVMAPHIDAADRLADTLGAHHDLVVFAPLIGSAPLNDTARAALAASVEAQAAARADDARDLGARLFAPHPKWIAKTWSQWWMLAR</sequence>
<dbReference type="Proteomes" id="UP000285908">
    <property type="component" value="Unassembled WGS sequence"/>
</dbReference>
<name>A0A438AGC4_9RHOB</name>
<accession>A0A438AGC4</accession>
<dbReference type="AlphaFoldDB" id="A0A438AGC4"/>
<protein>
    <submittedName>
        <fullName evidence="2">CHAD domain-containing protein</fullName>
    </submittedName>
</protein>
<evidence type="ECO:0000313" key="2">
    <source>
        <dbReference type="EMBL" id="RVV97759.1"/>
    </source>
</evidence>
<dbReference type="Pfam" id="PF05235">
    <property type="entry name" value="CHAD"/>
    <property type="match status" value="1"/>
</dbReference>
<dbReference type="InterPro" id="IPR007899">
    <property type="entry name" value="CHAD_dom"/>
</dbReference>
<dbReference type="RefSeq" id="WP_127906424.1">
    <property type="nucleotide sequence ID" value="NZ_RQXX01000003.1"/>
</dbReference>
<organism evidence="2 3">
    <name type="scientific">Mesobaculum littorinae</name>
    <dbReference type="NCBI Taxonomy" id="2486419"/>
    <lineage>
        <taxon>Bacteria</taxon>
        <taxon>Pseudomonadati</taxon>
        <taxon>Pseudomonadota</taxon>
        <taxon>Alphaproteobacteria</taxon>
        <taxon>Rhodobacterales</taxon>
        <taxon>Roseobacteraceae</taxon>
        <taxon>Mesobaculum</taxon>
    </lineage>
</organism>
<proteinExistence type="predicted"/>
<evidence type="ECO:0000313" key="3">
    <source>
        <dbReference type="Proteomes" id="UP000285908"/>
    </source>
</evidence>
<evidence type="ECO:0000259" key="1">
    <source>
        <dbReference type="PROSITE" id="PS51708"/>
    </source>
</evidence>
<feature type="domain" description="CHAD" evidence="1">
    <location>
        <begin position="9"/>
        <end position="288"/>
    </location>
</feature>
<gene>
    <name evidence="2" type="ORF">EKE94_09730</name>
</gene>
<reference evidence="2 3" key="1">
    <citation type="submission" date="2018-11" db="EMBL/GenBank/DDBJ databases">
        <title>Mesobaculum littorinae gen. nov., sp. nov., isolated from Littorina scabra that represents a novel genus of the order Rhodobacteraceae.</title>
        <authorList>
            <person name="Li F."/>
        </authorList>
    </citation>
    <scope>NUCLEOTIDE SEQUENCE [LARGE SCALE GENOMIC DNA]</scope>
    <source>
        <strain evidence="2 3">M0103</strain>
    </source>
</reference>
<dbReference type="OrthoDB" id="9810907at2"/>